<sequence>MLALVTGASGFVGSHLVDALLADGWRVRRLARPASPPAADARVETHVAALDDAAAIARSGALADVDVVFHVAGVTRAHSAARFHAGNVAPTVALLDALAAAHGASLPRGVLVSSQAAAGPATARDRPRTEDDPPAPVGAYGASKHAAERAVAAHAAGATWAVVRPCAVYGPRDRDFLAVFRHAARGVALFPGTRDAWLSLVHVHDLARALLRAGTVPAAAGRTYFVAGDEAVSWPAVYEAAARAAGTRVRWARDVPRWALALGGAAGDAWSALSGRDTLAGREKLRLAAPRWWLCSAARARSELGWRADLPLEAGMQATRAWYRAAGWL</sequence>
<organism evidence="3 4">
    <name type="scientific">Roseisolibacter agri</name>
    <dbReference type="NCBI Taxonomy" id="2014610"/>
    <lineage>
        <taxon>Bacteria</taxon>
        <taxon>Pseudomonadati</taxon>
        <taxon>Gemmatimonadota</taxon>
        <taxon>Gemmatimonadia</taxon>
        <taxon>Gemmatimonadales</taxon>
        <taxon>Gemmatimonadaceae</taxon>
        <taxon>Roseisolibacter</taxon>
    </lineage>
</organism>
<reference evidence="3" key="1">
    <citation type="submission" date="2022-08" db="EMBL/GenBank/DDBJ databases">
        <title>Draft genome sequencing of Roseisolibacter agri AW1220.</title>
        <authorList>
            <person name="Tobiishi Y."/>
            <person name="Tonouchi A."/>
        </authorList>
    </citation>
    <scope>NUCLEOTIDE SEQUENCE</scope>
    <source>
        <strain evidence="3">AW1220</strain>
    </source>
</reference>
<keyword evidence="4" id="KW-1185">Reference proteome</keyword>
<dbReference type="SUPFAM" id="SSF51735">
    <property type="entry name" value="NAD(P)-binding Rossmann-fold domains"/>
    <property type="match status" value="1"/>
</dbReference>
<protein>
    <submittedName>
        <fullName evidence="3">NAD-dependent epimerase</fullName>
    </submittedName>
</protein>
<feature type="domain" description="NAD-dependent epimerase/dehydratase" evidence="2">
    <location>
        <begin position="3"/>
        <end position="224"/>
    </location>
</feature>
<comment type="caution">
    <text evidence="3">The sequence shown here is derived from an EMBL/GenBank/DDBJ whole genome shotgun (WGS) entry which is preliminary data.</text>
</comment>
<dbReference type="AlphaFoldDB" id="A0AA37QA07"/>
<dbReference type="InterPro" id="IPR036291">
    <property type="entry name" value="NAD(P)-bd_dom_sf"/>
</dbReference>
<name>A0AA37QA07_9BACT</name>
<dbReference type="PANTHER" id="PTHR48079:SF6">
    <property type="entry name" value="NAD(P)-BINDING DOMAIN-CONTAINING PROTEIN-RELATED"/>
    <property type="match status" value="1"/>
</dbReference>
<evidence type="ECO:0000313" key="4">
    <source>
        <dbReference type="Proteomes" id="UP001161325"/>
    </source>
</evidence>
<evidence type="ECO:0000256" key="1">
    <source>
        <dbReference type="SAM" id="MobiDB-lite"/>
    </source>
</evidence>
<dbReference type="InterPro" id="IPR001509">
    <property type="entry name" value="Epimerase_deHydtase"/>
</dbReference>
<dbReference type="RefSeq" id="WP_284350291.1">
    <property type="nucleotide sequence ID" value="NZ_BRXS01000003.1"/>
</dbReference>
<dbReference type="Gene3D" id="3.40.50.720">
    <property type="entry name" value="NAD(P)-binding Rossmann-like Domain"/>
    <property type="match status" value="1"/>
</dbReference>
<dbReference type="PANTHER" id="PTHR48079">
    <property type="entry name" value="PROTEIN YEEZ"/>
    <property type="match status" value="1"/>
</dbReference>
<dbReference type="InterPro" id="IPR051783">
    <property type="entry name" value="NAD(P)-dependent_oxidoreduct"/>
</dbReference>
<gene>
    <name evidence="3" type="ORF">rosag_23440</name>
</gene>
<feature type="region of interest" description="Disordered" evidence="1">
    <location>
        <begin position="117"/>
        <end position="140"/>
    </location>
</feature>
<evidence type="ECO:0000313" key="3">
    <source>
        <dbReference type="EMBL" id="GLC25831.1"/>
    </source>
</evidence>
<dbReference type="GO" id="GO:0004029">
    <property type="term" value="F:aldehyde dehydrogenase (NAD+) activity"/>
    <property type="evidence" value="ECO:0007669"/>
    <property type="project" value="TreeGrafter"/>
</dbReference>
<evidence type="ECO:0000259" key="2">
    <source>
        <dbReference type="Pfam" id="PF01370"/>
    </source>
</evidence>
<dbReference type="GO" id="GO:0005737">
    <property type="term" value="C:cytoplasm"/>
    <property type="evidence" value="ECO:0007669"/>
    <property type="project" value="TreeGrafter"/>
</dbReference>
<dbReference type="Pfam" id="PF01370">
    <property type="entry name" value="Epimerase"/>
    <property type="match status" value="1"/>
</dbReference>
<accession>A0AA37QA07</accession>
<proteinExistence type="predicted"/>
<dbReference type="Proteomes" id="UP001161325">
    <property type="component" value="Unassembled WGS sequence"/>
</dbReference>
<dbReference type="EMBL" id="BRXS01000003">
    <property type="protein sequence ID" value="GLC25831.1"/>
    <property type="molecule type" value="Genomic_DNA"/>
</dbReference>